<feature type="domain" description="HTH iclR-type" evidence="4">
    <location>
        <begin position="21"/>
        <end position="79"/>
    </location>
</feature>
<evidence type="ECO:0000256" key="1">
    <source>
        <dbReference type="ARBA" id="ARBA00023015"/>
    </source>
</evidence>
<dbReference type="OrthoDB" id="8479143at2"/>
<keyword evidence="2" id="KW-0238">DNA-binding</keyword>
<accession>A0A1G6V122</accession>
<dbReference type="EMBL" id="FMYH01000007">
    <property type="protein sequence ID" value="SDD47310.1"/>
    <property type="molecule type" value="Genomic_DNA"/>
</dbReference>
<dbReference type="AlphaFoldDB" id="A0A1G6V122"/>
<dbReference type="InterPro" id="IPR036388">
    <property type="entry name" value="WH-like_DNA-bd_sf"/>
</dbReference>
<dbReference type="PROSITE" id="PS51077">
    <property type="entry name" value="HTH_ICLR"/>
    <property type="match status" value="1"/>
</dbReference>
<dbReference type="SUPFAM" id="SSF46785">
    <property type="entry name" value="Winged helix' DNA-binding domain"/>
    <property type="match status" value="1"/>
</dbReference>
<dbReference type="GO" id="GO:0003700">
    <property type="term" value="F:DNA-binding transcription factor activity"/>
    <property type="evidence" value="ECO:0007669"/>
    <property type="project" value="TreeGrafter"/>
</dbReference>
<dbReference type="PANTHER" id="PTHR30136:SF24">
    <property type="entry name" value="HTH-TYPE TRANSCRIPTIONAL REPRESSOR ALLR"/>
    <property type="match status" value="1"/>
</dbReference>
<organism evidence="6 7">
    <name type="scientific">Sanguibacter gelidistatuariae</name>
    <dbReference type="NCBI Taxonomy" id="1814289"/>
    <lineage>
        <taxon>Bacteria</taxon>
        <taxon>Bacillati</taxon>
        <taxon>Actinomycetota</taxon>
        <taxon>Actinomycetes</taxon>
        <taxon>Micrococcales</taxon>
        <taxon>Sanguibacteraceae</taxon>
        <taxon>Sanguibacter</taxon>
    </lineage>
</organism>
<evidence type="ECO:0000256" key="3">
    <source>
        <dbReference type="ARBA" id="ARBA00023163"/>
    </source>
</evidence>
<evidence type="ECO:0000259" key="4">
    <source>
        <dbReference type="PROSITE" id="PS51077"/>
    </source>
</evidence>
<sequence>MGTQTAAGTGQGSDAKTDTSANASEKTLLVLEAAFSYSRFTDIVEATGLPKATTHRILATLMDRQFISVNKDGGYLPGPKILSLAGRALERIDISAIAAPHIDDLVARVHCTVHLGAANGDEVLYLVRTDSDTPYRMPSRVGHSIPMHSSGIGKVILASYSDDALERFVARAGLPRRTNRTLTTLEDLRAEIADVRRLGYALDREENVPGVTCVAAPVYDHTGTVKYGVSISTITLAHTEEQIEAMSPEAIATANAISAALGHTPR</sequence>
<keyword evidence="7" id="KW-1185">Reference proteome</keyword>
<dbReference type="InterPro" id="IPR005471">
    <property type="entry name" value="Tscrpt_reg_IclR_N"/>
</dbReference>
<dbReference type="STRING" id="1814289.SAMN05216410_3378"/>
<evidence type="ECO:0000259" key="5">
    <source>
        <dbReference type="PROSITE" id="PS51078"/>
    </source>
</evidence>
<dbReference type="Gene3D" id="3.30.450.40">
    <property type="match status" value="1"/>
</dbReference>
<dbReference type="InterPro" id="IPR036390">
    <property type="entry name" value="WH_DNA-bd_sf"/>
</dbReference>
<dbReference type="PROSITE" id="PS51078">
    <property type="entry name" value="ICLR_ED"/>
    <property type="match status" value="1"/>
</dbReference>
<gene>
    <name evidence="6" type="ORF">SAMN05216410_3378</name>
</gene>
<keyword evidence="1" id="KW-0805">Transcription regulation</keyword>
<reference evidence="6 7" key="1">
    <citation type="submission" date="2016-09" db="EMBL/GenBank/DDBJ databases">
        <authorList>
            <person name="Capua I."/>
            <person name="De Benedictis P."/>
            <person name="Joannis T."/>
            <person name="Lombin L.H."/>
            <person name="Cattoli G."/>
        </authorList>
    </citation>
    <scope>NUCLEOTIDE SEQUENCE [LARGE SCALE GENOMIC DNA]</scope>
    <source>
        <strain evidence="6 7">ISLP-3</strain>
    </source>
</reference>
<dbReference type="PANTHER" id="PTHR30136">
    <property type="entry name" value="HELIX-TURN-HELIX TRANSCRIPTIONAL REGULATOR, ICLR FAMILY"/>
    <property type="match status" value="1"/>
</dbReference>
<proteinExistence type="predicted"/>
<evidence type="ECO:0000313" key="7">
    <source>
        <dbReference type="Proteomes" id="UP000199039"/>
    </source>
</evidence>
<dbReference type="Pfam" id="PF09339">
    <property type="entry name" value="HTH_IclR"/>
    <property type="match status" value="1"/>
</dbReference>
<protein>
    <submittedName>
        <fullName evidence="6">Transcriptional regulator, IclR family</fullName>
    </submittedName>
</protein>
<feature type="domain" description="IclR-ED" evidence="5">
    <location>
        <begin position="80"/>
        <end position="263"/>
    </location>
</feature>
<name>A0A1G6V122_9MICO</name>
<keyword evidence="3" id="KW-0804">Transcription</keyword>
<evidence type="ECO:0000313" key="6">
    <source>
        <dbReference type="EMBL" id="SDD47310.1"/>
    </source>
</evidence>
<dbReference type="Gene3D" id="1.10.10.10">
    <property type="entry name" value="Winged helix-like DNA-binding domain superfamily/Winged helix DNA-binding domain"/>
    <property type="match status" value="1"/>
</dbReference>
<dbReference type="InterPro" id="IPR029016">
    <property type="entry name" value="GAF-like_dom_sf"/>
</dbReference>
<dbReference type="SMART" id="SM00346">
    <property type="entry name" value="HTH_ICLR"/>
    <property type="match status" value="1"/>
</dbReference>
<dbReference type="SUPFAM" id="SSF55781">
    <property type="entry name" value="GAF domain-like"/>
    <property type="match status" value="1"/>
</dbReference>
<dbReference type="RefSeq" id="WP_093185470.1">
    <property type="nucleotide sequence ID" value="NZ_FMYH01000007.1"/>
</dbReference>
<dbReference type="Pfam" id="PF01614">
    <property type="entry name" value="IclR_C"/>
    <property type="match status" value="1"/>
</dbReference>
<dbReference type="InterPro" id="IPR050707">
    <property type="entry name" value="HTH_MetabolicPath_Reg"/>
</dbReference>
<evidence type="ECO:0000256" key="2">
    <source>
        <dbReference type="ARBA" id="ARBA00023125"/>
    </source>
</evidence>
<dbReference type="GO" id="GO:0045892">
    <property type="term" value="P:negative regulation of DNA-templated transcription"/>
    <property type="evidence" value="ECO:0007669"/>
    <property type="project" value="TreeGrafter"/>
</dbReference>
<dbReference type="Proteomes" id="UP000199039">
    <property type="component" value="Unassembled WGS sequence"/>
</dbReference>
<dbReference type="GO" id="GO:0003677">
    <property type="term" value="F:DNA binding"/>
    <property type="evidence" value="ECO:0007669"/>
    <property type="project" value="UniProtKB-KW"/>
</dbReference>
<dbReference type="InterPro" id="IPR014757">
    <property type="entry name" value="Tscrpt_reg_IclR_C"/>
</dbReference>